<dbReference type="Pfam" id="PF25816">
    <property type="entry name" value="RamC_N"/>
    <property type="match status" value="1"/>
</dbReference>
<name>A0A6G4VKI3_9ACTN</name>
<protein>
    <recommendedName>
        <fullName evidence="1">RamC N-terminal domain-containing protein</fullName>
    </recommendedName>
</protein>
<evidence type="ECO:0000313" key="3">
    <source>
        <dbReference type="Proteomes" id="UP000472335"/>
    </source>
</evidence>
<dbReference type="Proteomes" id="UP000472335">
    <property type="component" value="Unassembled WGS sequence"/>
</dbReference>
<proteinExistence type="predicted"/>
<evidence type="ECO:0000259" key="1">
    <source>
        <dbReference type="Pfam" id="PF25816"/>
    </source>
</evidence>
<dbReference type="AlphaFoldDB" id="A0A6G4VKI3"/>
<evidence type="ECO:0000313" key="2">
    <source>
        <dbReference type="EMBL" id="NGO14481.1"/>
    </source>
</evidence>
<dbReference type="EMBL" id="JAAKZY010000263">
    <property type="protein sequence ID" value="NGO14481.1"/>
    <property type="molecule type" value="Genomic_DNA"/>
</dbReference>
<accession>A0A6G4VKI3</accession>
<reference evidence="2 3" key="1">
    <citation type="submission" date="2020-02" db="EMBL/GenBank/DDBJ databases">
        <title>Whole-genome analyses of novel actinobacteria.</title>
        <authorList>
            <person name="Sahin N."/>
            <person name="Gencbay T."/>
        </authorList>
    </citation>
    <scope>NUCLEOTIDE SEQUENCE [LARGE SCALE GENOMIC DNA]</scope>
    <source>
        <strain evidence="2 3">HC44</strain>
    </source>
</reference>
<dbReference type="InterPro" id="IPR057929">
    <property type="entry name" value="RamC_N"/>
</dbReference>
<organism evidence="2 3">
    <name type="scientific">Streptomyces scabichelini</name>
    <dbReference type="NCBI Taxonomy" id="2711217"/>
    <lineage>
        <taxon>Bacteria</taxon>
        <taxon>Bacillati</taxon>
        <taxon>Actinomycetota</taxon>
        <taxon>Actinomycetes</taxon>
        <taxon>Kitasatosporales</taxon>
        <taxon>Streptomycetaceae</taxon>
        <taxon>Streptomyces</taxon>
    </lineage>
</organism>
<keyword evidence="3" id="KW-1185">Reference proteome</keyword>
<sequence>MRRFNDYFAAGMADRRFYESVGRTVTDDDLAEELGALLPAEHAVERDGIWARVRPSGLAPLPDHGWKIHLSAIPADAHVALRAVCEEFGRGAFAFKCLRATRFVKMSTARWWAPGQIGKVMTLYPRSAQECRELLARLAPVTAGIRGPYVLTDKRYGQSALYYRYGEFRALGPRDIDGARVPLLSGPDGLTWEDERVPAYRRPPWVPELFEDDRA</sequence>
<gene>
    <name evidence="2" type="ORF">G5C60_44560</name>
</gene>
<feature type="non-terminal residue" evidence="2">
    <location>
        <position position="215"/>
    </location>
</feature>
<feature type="domain" description="RamC N-terminal" evidence="1">
    <location>
        <begin position="37"/>
        <end position="207"/>
    </location>
</feature>
<comment type="caution">
    <text evidence="2">The sequence shown here is derived from an EMBL/GenBank/DDBJ whole genome shotgun (WGS) entry which is preliminary data.</text>
</comment>